<protein>
    <submittedName>
        <fullName evidence="1">Uncharacterized protein</fullName>
    </submittedName>
</protein>
<comment type="caution">
    <text evidence="1">The sequence shown here is derived from an EMBL/GenBank/DDBJ whole genome shotgun (WGS) entry which is preliminary data.</text>
</comment>
<dbReference type="RefSeq" id="WP_184199132.1">
    <property type="nucleotide sequence ID" value="NZ_JACHGW010000003.1"/>
</dbReference>
<organism evidence="1 2">
    <name type="scientific">Armatimonas rosea</name>
    <dbReference type="NCBI Taxonomy" id="685828"/>
    <lineage>
        <taxon>Bacteria</taxon>
        <taxon>Bacillati</taxon>
        <taxon>Armatimonadota</taxon>
        <taxon>Armatimonadia</taxon>
        <taxon>Armatimonadales</taxon>
        <taxon>Armatimonadaceae</taxon>
        <taxon>Armatimonas</taxon>
    </lineage>
</organism>
<evidence type="ECO:0000313" key="2">
    <source>
        <dbReference type="Proteomes" id="UP000520814"/>
    </source>
</evidence>
<sequence>MNTLPPSWKTAFSLVEPWLGAPLTPEEGLSAMELDALNQELGRPLPALVRAWYGAVGKCERLYHPGSQLHLTPYTQLEWCSLWDDLEGEGLAGEEADYPRRLILYDENQYLYSWVVLESDSHLANPPVYIEDADGVLGSEYLLLPSTAYFSDFAAQALAFELVTSADHPLELDTPTPLADAARLFSPVADEPLVHPQELRFWFTDSILAATMDDTWFCAEALSEEARQDFESHLKGNL</sequence>
<reference evidence="1 2" key="1">
    <citation type="submission" date="2020-08" db="EMBL/GenBank/DDBJ databases">
        <title>Genomic Encyclopedia of Type Strains, Phase IV (KMG-IV): sequencing the most valuable type-strain genomes for metagenomic binning, comparative biology and taxonomic classification.</title>
        <authorList>
            <person name="Goeker M."/>
        </authorList>
    </citation>
    <scope>NUCLEOTIDE SEQUENCE [LARGE SCALE GENOMIC DNA]</scope>
    <source>
        <strain evidence="1 2">DSM 23562</strain>
    </source>
</reference>
<evidence type="ECO:0000313" key="1">
    <source>
        <dbReference type="EMBL" id="MBB6051677.1"/>
    </source>
</evidence>
<gene>
    <name evidence="1" type="ORF">HNQ39_003487</name>
</gene>
<name>A0A7W9W8K2_ARMRO</name>
<dbReference type="Proteomes" id="UP000520814">
    <property type="component" value="Unassembled WGS sequence"/>
</dbReference>
<dbReference type="AlphaFoldDB" id="A0A7W9W8K2"/>
<accession>A0A7W9W8K2</accession>
<dbReference type="EMBL" id="JACHGW010000003">
    <property type="protein sequence ID" value="MBB6051677.1"/>
    <property type="molecule type" value="Genomic_DNA"/>
</dbReference>
<proteinExistence type="predicted"/>
<keyword evidence="2" id="KW-1185">Reference proteome</keyword>